<protein>
    <submittedName>
        <fullName evidence="5">GntR family transcriptional regulator</fullName>
    </submittedName>
</protein>
<dbReference type="Gene3D" id="1.10.10.10">
    <property type="entry name" value="Winged helix-like DNA-binding domain superfamily/Winged helix DNA-binding domain"/>
    <property type="match status" value="1"/>
</dbReference>
<organism evidence="5 6">
    <name type="scientific">Micromonospora peucetia</name>
    <dbReference type="NCBI Taxonomy" id="47871"/>
    <lineage>
        <taxon>Bacteria</taxon>
        <taxon>Bacillati</taxon>
        <taxon>Actinomycetota</taxon>
        <taxon>Actinomycetes</taxon>
        <taxon>Micromonosporales</taxon>
        <taxon>Micromonosporaceae</taxon>
        <taxon>Micromonospora</taxon>
    </lineage>
</organism>
<dbReference type="EMBL" id="FMIC01000001">
    <property type="protein sequence ID" value="SCL45532.1"/>
    <property type="molecule type" value="Genomic_DNA"/>
</dbReference>
<gene>
    <name evidence="5" type="ORF">GA0070608_0013</name>
</gene>
<dbReference type="STRING" id="47871.GA0070608_0013"/>
<dbReference type="GO" id="GO:0045892">
    <property type="term" value="P:negative regulation of DNA-templated transcription"/>
    <property type="evidence" value="ECO:0007669"/>
    <property type="project" value="TreeGrafter"/>
</dbReference>
<dbReference type="InterPro" id="IPR000524">
    <property type="entry name" value="Tscrpt_reg_HTH_GntR"/>
</dbReference>
<dbReference type="InterPro" id="IPR028978">
    <property type="entry name" value="Chorismate_lyase_/UTRA_dom_sf"/>
</dbReference>
<keyword evidence="3" id="KW-0804">Transcription</keyword>
<dbReference type="InterPro" id="IPR036388">
    <property type="entry name" value="WH-like_DNA-bd_sf"/>
</dbReference>
<proteinExistence type="predicted"/>
<accession>A0A1C6TUN9</accession>
<dbReference type="CDD" id="cd07377">
    <property type="entry name" value="WHTH_GntR"/>
    <property type="match status" value="1"/>
</dbReference>
<evidence type="ECO:0000256" key="3">
    <source>
        <dbReference type="ARBA" id="ARBA00023163"/>
    </source>
</evidence>
<dbReference type="GO" id="GO:0003677">
    <property type="term" value="F:DNA binding"/>
    <property type="evidence" value="ECO:0007669"/>
    <property type="project" value="UniProtKB-KW"/>
</dbReference>
<dbReference type="Pfam" id="PF07702">
    <property type="entry name" value="UTRA"/>
    <property type="match status" value="1"/>
</dbReference>
<sequence>MSTGPTDARPLQVRVADDIRLKIETGVHSPGDRLPTLDELAEDNLVSLAVARKAIDLLKQQGLVITVQGKGTFVRERPSARRHGIDRYAKSRWRSGQAILTAEATAQGHTAGQMLRELAETPAPAVVAERFKIPTGTPVWVRRRTTLVDDRPNQLADSYFELGVVKGTQIQDEDTGPGGSFARLEDAGYELDEIAEEWAIRMPTGPESVALRLPAGTPVVDLTRTTYDVTGRPVEVMLAVIAGDMVEMQYRFKIPD</sequence>
<dbReference type="PANTHER" id="PTHR44846:SF17">
    <property type="entry name" value="GNTR-FAMILY TRANSCRIPTIONAL REGULATOR"/>
    <property type="match status" value="1"/>
</dbReference>
<dbReference type="Pfam" id="PF00392">
    <property type="entry name" value="GntR"/>
    <property type="match status" value="1"/>
</dbReference>
<evidence type="ECO:0000313" key="6">
    <source>
        <dbReference type="Proteomes" id="UP000199343"/>
    </source>
</evidence>
<dbReference type="InterPro" id="IPR036390">
    <property type="entry name" value="WH_DNA-bd_sf"/>
</dbReference>
<dbReference type="OrthoDB" id="3207674at2"/>
<keyword evidence="2" id="KW-0238">DNA-binding</keyword>
<dbReference type="PROSITE" id="PS50949">
    <property type="entry name" value="HTH_GNTR"/>
    <property type="match status" value="1"/>
</dbReference>
<dbReference type="Proteomes" id="UP000199343">
    <property type="component" value="Unassembled WGS sequence"/>
</dbReference>
<dbReference type="SUPFAM" id="SSF46785">
    <property type="entry name" value="Winged helix' DNA-binding domain"/>
    <property type="match status" value="1"/>
</dbReference>
<evidence type="ECO:0000259" key="4">
    <source>
        <dbReference type="PROSITE" id="PS50949"/>
    </source>
</evidence>
<dbReference type="GO" id="GO:0003700">
    <property type="term" value="F:DNA-binding transcription factor activity"/>
    <property type="evidence" value="ECO:0007669"/>
    <property type="project" value="InterPro"/>
</dbReference>
<dbReference type="InterPro" id="IPR050679">
    <property type="entry name" value="Bact_HTH_transcr_reg"/>
</dbReference>
<evidence type="ECO:0000313" key="5">
    <source>
        <dbReference type="EMBL" id="SCL45532.1"/>
    </source>
</evidence>
<dbReference type="PANTHER" id="PTHR44846">
    <property type="entry name" value="MANNOSYL-D-GLYCERATE TRANSPORT/METABOLISM SYSTEM REPRESSOR MNGR-RELATED"/>
    <property type="match status" value="1"/>
</dbReference>
<dbReference type="SMART" id="SM00866">
    <property type="entry name" value="UTRA"/>
    <property type="match status" value="1"/>
</dbReference>
<evidence type="ECO:0000256" key="2">
    <source>
        <dbReference type="ARBA" id="ARBA00023125"/>
    </source>
</evidence>
<dbReference type="SMART" id="SM00345">
    <property type="entry name" value="HTH_GNTR"/>
    <property type="match status" value="1"/>
</dbReference>
<dbReference type="AlphaFoldDB" id="A0A1C6TUN9"/>
<keyword evidence="1" id="KW-0805">Transcription regulation</keyword>
<reference evidence="5 6" key="1">
    <citation type="submission" date="2016-06" db="EMBL/GenBank/DDBJ databases">
        <authorList>
            <person name="Kjaerup R.B."/>
            <person name="Dalgaard T.S."/>
            <person name="Juul-Madsen H.R."/>
        </authorList>
    </citation>
    <scope>NUCLEOTIDE SEQUENCE [LARGE SCALE GENOMIC DNA]</scope>
    <source>
        <strain evidence="5 6">DSM 43363</strain>
    </source>
</reference>
<name>A0A1C6TUN9_9ACTN</name>
<feature type="domain" description="HTH gntR-type" evidence="4">
    <location>
        <begin position="9"/>
        <end position="77"/>
    </location>
</feature>
<evidence type="ECO:0000256" key="1">
    <source>
        <dbReference type="ARBA" id="ARBA00023015"/>
    </source>
</evidence>
<dbReference type="InterPro" id="IPR011663">
    <property type="entry name" value="UTRA"/>
</dbReference>
<dbReference type="RefSeq" id="WP_091619667.1">
    <property type="nucleotide sequence ID" value="NZ_FMIC01000001.1"/>
</dbReference>
<dbReference type="Gene3D" id="3.40.1410.10">
    <property type="entry name" value="Chorismate lyase-like"/>
    <property type="match status" value="1"/>
</dbReference>
<dbReference type="SUPFAM" id="SSF64288">
    <property type="entry name" value="Chorismate lyase-like"/>
    <property type="match status" value="1"/>
</dbReference>